<dbReference type="SUPFAM" id="SSF55347">
    <property type="entry name" value="Glyceraldehyde-3-phosphate dehydrogenase-like, C-terminal domain"/>
    <property type="match status" value="1"/>
</dbReference>
<accession>A0ABY9BSL3</accession>
<organism evidence="2 3">
    <name type="scientific">Vitis vinifera</name>
    <name type="common">Grape</name>
    <dbReference type="NCBI Taxonomy" id="29760"/>
    <lineage>
        <taxon>Eukaryota</taxon>
        <taxon>Viridiplantae</taxon>
        <taxon>Streptophyta</taxon>
        <taxon>Embryophyta</taxon>
        <taxon>Tracheophyta</taxon>
        <taxon>Spermatophyta</taxon>
        <taxon>Magnoliopsida</taxon>
        <taxon>eudicotyledons</taxon>
        <taxon>Gunneridae</taxon>
        <taxon>Pentapetalae</taxon>
        <taxon>rosids</taxon>
        <taxon>Vitales</taxon>
        <taxon>Vitaceae</taxon>
        <taxon>Viteae</taxon>
        <taxon>Vitis</taxon>
    </lineage>
</organism>
<dbReference type="PANTHER" id="PTHR13281">
    <property type="entry name" value="TRANSMEMBRANE PROTEIN 70, MITOCHONDRIAL"/>
    <property type="match status" value="1"/>
</dbReference>
<dbReference type="InterPro" id="IPR009724">
    <property type="entry name" value="TMEM70"/>
</dbReference>
<protein>
    <recommendedName>
        <fullName evidence="1">Glyceraldehyde 3-phosphate dehydrogenase catalytic domain-containing protein</fullName>
    </recommendedName>
</protein>
<evidence type="ECO:0000313" key="3">
    <source>
        <dbReference type="Proteomes" id="UP001227230"/>
    </source>
</evidence>
<evidence type="ECO:0000313" key="2">
    <source>
        <dbReference type="EMBL" id="WJZ85786.1"/>
    </source>
</evidence>
<sequence length="357" mass="39767">MQRNSKSEFRRTTARLKSCLGAIRAKSRVQWTGDCSHALLHGYTLTVYSPGNFVTVPILSELCTFCVRGAIKLSPDSDNHDLTDERDPKIVYHGYNSSTVRKAKLFSLVFRCFSTPPGPAITFMTFPEVNEILKGAVVYSVLFLRASITAALQKAWQPYLFLLFLLSPRSCGLQDSQGGIQEMYRKTSLVLEDAVKDIYTVVAFHAGNKEMGLYRRQRRKTFKQSFFHGMAFLIPTVDVSVVDLTVRLEKAATYEQVKVALNLSYVPVGESRSQRHNHLRNYLTHRTIDRQGIGASAGAEIAPSDGIQVAHEELYLHISAETFEKVDVAIALIELLVTPVSGNPAVVSTTPTSVFWG</sequence>
<evidence type="ECO:0000259" key="1">
    <source>
        <dbReference type="Pfam" id="PF02800"/>
    </source>
</evidence>
<reference evidence="2 3" key="1">
    <citation type="journal article" date="2023" name="Hortic Res">
        <title>The complete reference genome for grapevine (Vitis vinifera L.) genetics and breeding.</title>
        <authorList>
            <person name="Shi X."/>
            <person name="Cao S."/>
            <person name="Wang X."/>
            <person name="Huang S."/>
            <person name="Wang Y."/>
            <person name="Liu Z."/>
            <person name="Liu W."/>
            <person name="Leng X."/>
            <person name="Peng Y."/>
            <person name="Wang N."/>
            <person name="Wang Y."/>
            <person name="Ma Z."/>
            <person name="Xu X."/>
            <person name="Zhang F."/>
            <person name="Xue H."/>
            <person name="Zhong H."/>
            <person name="Wang Y."/>
            <person name="Zhang K."/>
            <person name="Velt A."/>
            <person name="Avia K."/>
            <person name="Holtgrawe D."/>
            <person name="Grimplet J."/>
            <person name="Matus J.T."/>
            <person name="Ware D."/>
            <person name="Wu X."/>
            <person name="Wang H."/>
            <person name="Liu C."/>
            <person name="Fang Y."/>
            <person name="Rustenholz C."/>
            <person name="Cheng Z."/>
            <person name="Xiao H."/>
            <person name="Zhou Y."/>
        </authorList>
    </citation>
    <scope>NUCLEOTIDE SEQUENCE [LARGE SCALE GENOMIC DNA]</scope>
    <source>
        <strain evidence="3">cv. Pinot noir / PN40024</strain>
        <tissue evidence="2">Leaf</tissue>
    </source>
</reference>
<dbReference type="Proteomes" id="UP001227230">
    <property type="component" value="Chromosome 4"/>
</dbReference>
<name>A0ABY9BSL3_VITVI</name>
<dbReference type="Gene3D" id="3.30.360.10">
    <property type="entry name" value="Dihydrodipicolinate Reductase, domain 2"/>
    <property type="match status" value="1"/>
</dbReference>
<gene>
    <name evidence="2" type="ORF">VitviT2T_005304</name>
</gene>
<dbReference type="InterPro" id="IPR020829">
    <property type="entry name" value="GlycerAld_3-P_DH_cat"/>
</dbReference>
<keyword evidence="3" id="KW-1185">Reference proteome</keyword>
<dbReference type="Pfam" id="PF02800">
    <property type="entry name" value="Gp_dh_C"/>
    <property type="match status" value="1"/>
</dbReference>
<dbReference type="PANTHER" id="PTHR13281:SF0">
    <property type="entry name" value="TRANSMEMBRANE PROTEIN 70, MITOCHONDRIAL"/>
    <property type="match status" value="1"/>
</dbReference>
<proteinExistence type="predicted"/>
<feature type="domain" description="Glyceraldehyde 3-phosphate dehydrogenase catalytic" evidence="1">
    <location>
        <begin position="227"/>
        <end position="262"/>
    </location>
</feature>
<dbReference type="EMBL" id="CP126651">
    <property type="protein sequence ID" value="WJZ85786.1"/>
    <property type="molecule type" value="Genomic_DNA"/>
</dbReference>